<sequence length="325" mass="34168">MVYTPAIPGLAGGDGHAGWVVTASQQLLNLYECNPGGGADALMMMHSQATEFRMVDLQVEGSQRLLLGASKDMATRRECVSLHSLDINGNFMGLAGRLGLPPANTPQAAAPPSASQLATQVASLHHLGKPLAHCCAAAYGNSIVVYPTTIVPGEIPKQKAIWAAHSAPITSLRCSAFGMHMVSGAADGTVHLWDLRNKPTAPASRFQQRGPVTGVHLLNDASLATCSRDASLQLWDVRRPATPVHTVTSPDNRGIVRMAASVIGDTLAFASEVGGIYVVDLIDMACTLTTVAAAGRQPVQSLTWNSRTGHILAASQSLLVVYTQH</sequence>
<evidence type="ECO:0000313" key="5">
    <source>
        <dbReference type="Proteomes" id="UP001489004"/>
    </source>
</evidence>
<dbReference type="SUPFAM" id="SSF50978">
    <property type="entry name" value="WD40 repeat-like"/>
    <property type="match status" value="1"/>
</dbReference>
<dbReference type="InterPro" id="IPR015943">
    <property type="entry name" value="WD40/YVTN_repeat-like_dom_sf"/>
</dbReference>
<keyword evidence="5" id="KW-1185">Reference proteome</keyword>
<evidence type="ECO:0000256" key="2">
    <source>
        <dbReference type="ARBA" id="ARBA00022737"/>
    </source>
</evidence>
<evidence type="ECO:0008006" key="6">
    <source>
        <dbReference type="Google" id="ProtNLM"/>
    </source>
</evidence>
<keyword evidence="2" id="KW-0677">Repeat</keyword>
<dbReference type="AlphaFoldDB" id="A0AAW1QNR6"/>
<feature type="repeat" description="WD" evidence="3">
    <location>
        <begin position="162"/>
        <end position="203"/>
    </location>
</feature>
<accession>A0AAW1QNR6</accession>
<evidence type="ECO:0000256" key="1">
    <source>
        <dbReference type="ARBA" id="ARBA00022574"/>
    </source>
</evidence>
<evidence type="ECO:0000313" key="4">
    <source>
        <dbReference type="EMBL" id="KAK9823156.1"/>
    </source>
</evidence>
<reference evidence="4 5" key="1">
    <citation type="journal article" date="2024" name="Nat. Commun.">
        <title>Phylogenomics reveals the evolutionary origins of lichenization in chlorophyte algae.</title>
        <authorList>
            <person name="Puginier C."/>
            <person name="Libourel C."/>
            <person name="Otte J."/>
            <person name="Skaloud P."/>
            <person name="Haon M."/>
            <person name="Grisel S."/>
            <person name="Petersen M."/>
            <person name="Berrin J.G."/>
            <person name="Delaux P.M."/>
            <person name="Dal Grande F."/>
            <person name="Keller J."/>
        </authorList>
    </citation>
    <scope>NUCLEOTIDE SEQUENCE [LARGE SCALE GENOMIC DNA]</scope>
    <source>
        <strain evidence="4 5">SAG 2043</strain>
    </source>
</reference>
<dbReference type="PROSITE" id="PS50082">
    <property type="entry name" value="WD_REPEATS_2"/>
    <property type="match status" value="1"/>
</dbReference>
<dbReference type="SMART" id="SM00320">
    <property type="entry name" value="WD40"/>
    <property type="match status" value="3"/>
</dbReference>
<dbReference type="PROSITE" id="PS00678">
    <property type="entry name" value="WD_REPEATS_1"/>
    <property type="match status" value="1"/>
</dbReference>
<dbReference type="PANTHER" id="PTHR10971">
    <property type="entry name" value="MRNA EXPORT FACTOR AND BUB3"/>
    <property type="match status" value="1"/>
</dbReference>
<organism evidence="4 5">
    <name type="scientific">[Myrmecia] bisecta</name>
    <dbReference type="NCBI Taxonomy" id="41462"/>
    <lineage>
        <taxon>Eukaryota</taxon>
        <taxon>Viridiplantae</taxon>
        <taxon>Chlorophyta</taxon>
        <taxon>core chlorophytes</taxon>
        <taxon>Trebouxiophyceae</taxon>
        <taxon>Trebouxiales</taxon>
        <taxon>Trebouxiaceae</taxon>
        <taxon>Myrmecia</taxon>
    </lineage>
</organism>
<evidence type="ECO:0000256" key="3">
    <source>
        <dbReference type="PROSITE-ProRule" id="PRU00221"/>
    </source>
</evidence>
<proteinExistence type="predicted"/>
<keyword evidence="1 3" id="KW-0853">WD repeat</keyword>
<dbReference type="EMBL" id="JALJOR010000002">
    <property type="protein sequence ID" value="KAK9823156.1"/>
    <property type="molecule type" value="Genomic_DNA"/>
</dbReference>
<dbReference type="Proteomes" id="UP001489004">
    <property type="component" value="Unassembled WGS sequence"/>
</dbReference>
<dbReference type="Pfam" id="PF00400">
    <property type="entry name" value="WD40"/>
    <property type="match status" value="2"/>
</dbReference>
<dbReference type="InterPro" id="IPR001680">
    <property type="entry name" value="WD40_rpt"/>
</dbReference>
<dbReference type="PROSITE" id="PS50294">
    <property type="entry name" value="WD_REPEATS_REGION"/>
    <property type="match status" value="1"/>
</dbReference>
<dbReference type="InterPro" id="IPR036322">
    <property type="entry name" value="WD40_repeat_dom_sf"/>
</dbReference>
<name>A0AAW1QNR6_9CHLO</name>
<comment type="caution">
    <text evidence="4">The sequence shown here is derived from an EMBL/GenBank/DDBJ whole genome shotgun (WGS) entry which is preliminary data.</text>
</comment>
<dbReference type="InterPro" id="IPR019775">
    <property type="entry name" value="WD40_repeat_CS"/>
</dbReference>
<dbReference type="Gene3D" id="2.130.10.10">
    <property type="entry name" value="YVTN repeat-like/Quinoprotein amine dehydrogenase"/>
    <property type="match status" value="1"/>
</dbReference>
<gene>
    <name evidence="4" type="ORF">WJX72_000685</name>
</gene>
<protein>
    <recommendedName>
        <fullName evidence="6">Guanine nucleotide-binding protein subunit beta-like protein</fullName>
    </recommendedName>
</protein>